<dbReference type="InterPro" id="IPR052019">
    <property type="entry name" value="F420H2_bilvrd_red/Heme_oxyg"/>
</dbReference>
<comment type="caution">
    <text evidence="3">The sequence shown here is derived from an EMBL/GenBank/DDBJ whole genome shotgun (WGS) entry which is preliminary data.</text>
</comment>
<keyword evidence="4" id="KW-1185">Reference proteome</keyword>
<sequence>MTTWLEFSTAVPSLAERVKARFSAAESHVLATLRSDGAPRVSGSEIAFRGDEAYVGSMLDARKARDLLRDGRFALHAAPAIEEGGDAKIAGRAVAITDLAEVTRMQGPEPTHLFRLEIEEAVLTWVEGNTLLIESWHPGRWVRFARPDNGPVVRTVLG</sequence>
<dbReference type="GO" id="GO:0005829">
    <property type="term" value="C:cytosol"/>
    <property type="evidence" value="ECO:0007669"/>
    <property type="project" value="TreeGrafter"/>
</dbReference>
<protein>
    <submittedName>
        <fullName evidence="3">Pyridoxamine 5'-phosphate oxidase</fullName>
    </submittedName>
</protein>
<dbReference type="GO" id="GO:0070967">
    <property type="term" value="F:coenzyme F420 binding"/>
    <property type="evidence" value="ECO:0007669"/>
    <property type="project" value="TreeGrafter"/>
</dbReference>
<proteinExistence type="predicted"/>
<evidence type="ECO:0000256" key="1">
    <source>
        <dbReference type="ARBA" id="ARBA00023002"/>
    </source>
</evidence>
<evidence type="ECO:0000313" key="4">
    <source>
        <dbReference type="Proteomes" id="UP000243542"/>
    </source>
</evidence>
<reference evidence="3 4" key="1">
    <citation type="submission" date="2017-10" db="EMBL/GenBank/DDBJ databases">
        <title>Sequencing the genomes of 1000 actinobacteria strains.</title>
        <authorList>
            <person name="Klenk H.-P."/>
        </authorList>
    </citation>
    <scope>NUCLEOTIDE SEQUENCE [LARGE SCALE GENOMIC DNA]</scope>
    <source>
        <strain evidence="3 4">DSM 46092</strain>
    </source>
</reference>
<evidence type="ECO:0000259" key="2">
    <source>
        <dbReference type="Pfam" id="PF01243"/>
    </source>
</evidence>
<dbReference type="EMBL" id="PDJK01000002">
    <property type="protein sequence ID" value="PFG46290.1"/>
    <property type="molecule type" value="Genomic_DNA"/>
</dbReference>
<dbReference type="Pfam" id="PF01243">
    <property type="entry name" value="PNPOx_N"/>
    <property type="match status" value="1"/>
</dbReference>
<dbReference type="GO" id="GO:0016627">
    <property type="term" value="F:oxidoreductase activity, acting on the CH-CH group of donors"/>
    <property type="evidence" value="ECO:0007669"/>
    <property type="project" value="TreeGrafter"/>
</dbReference>
<dbReference type="RefSeq" id="WP_098510382.1">
    <property type="nucleotide sequence ID" value="NZ_JBIAKZ010000008.1"/>
</dbReference>
<accession>A0A2A9F719</accession>
<dbReference type="SUPFAM" id="SSF50475">
    <property type="entry name" value="FMN-binding split barrel"/>
    <property type="match status" value="1"/>
</dbReference>
<dbReference type="InterPro" id="IPR012349">
    <property type="entry name" value="Split_barrel_FMN-bd"/>
</dbReference>
<organism evidence="3 4">
    <name type="scientific">Amycolatopsis sulphurea</name>
    <dbReference type="NCBI Taxonomy" id="76022"/>
    <lineage>
        <taxon>Bacteria</taxon>
        <taxon>Bacillati</taxon>
        <taxon>Actinomycetota</taxon>
        <taxon>Actinomycetes</taxon>
        <taxon>Pseudonocardiales</taxon>
        <taxon>Pseudonocardiaceae</taxon>
        <taxon>Amycolatopsis</taxon>
    </lineage>
</organism>
<dbReference type="Gene3D" id="2.30.110.10">
    <property type="entry name" value="Electron Transport, Fmn-binding Protein, Chain A"/>
    <property type="match status" value="1"/>
</dbReference>
<keyword evidence="1" id="KW-0560">Oxidoreductase</keyword>
<dbReference type="AlphaFoldDB" id="A0A2A9F719"/>
<name>A0A2A9F719_9PSEU</name>
<evidence type="ECO:0000313" key="3">
    <source>
        <dbReference type="EMBL" id="PFG46290.1"/>
    </source>
</evidence>
<dbReference type="Proteomes" id="UP000243542">
    <property type="component" value="Unassembled WGS sequence"/>
</dbReference>
<dbReference type="PANTHER" id="PTHR35176">
    <property type="entry name" value="HEME OXYGENASE HI_0854-RELATED"/>
    <property type="match status" value="1"/>
</dbReference>
<dbReference type="InterPro" id="IPR011576">
    <property type="entry name" value="Pyridox_Oxase_N"/>
</dbReference>
<dbReference type="PANTHER" id="PTHR35176:SF6">
    <property type="entry name" value="HEME OXYGENASE HI_0854-RELATED"/>
    <property type="match status" value="1"/>
</dbReference>
<feature type="domain" description="Pyridoxamine 5'-phosphate oxidase N-terminal" evidence="2">
    <location>
        <begin position="15"/>
        <end position="121"/>
    </location>
</feature>
<gene>
    <name evidence="3" type="ORF">ATK36_1258</name>
</gene>